<dbReference type="SUPFAM" id="SSF52980">
    <property type="entry name" value="Restriction endonuclease-like"/>
    <property type="match status" value="1"/>
</dbReference>
<sequence>MPEILNIEGPLERDALNILHQIPGVTTETTVGGRHRADIVVRAGDVSHVVEIKTQRETNAATARQLIERAHQLPDDTHLLVVARTTTEEARRLLENAGVAMIDAHGNMRVQLPGLFVWAEGRPTPATGKKNYEPPVKLTGKAGVAAQALLLEPLRWWQVHDLANAANVSVGQAHRVFARLERDQLVEVRGVGPKRKRRVSNPAALLDLWAEEMRDRRVNQSRAFRLARDSRAHPQTLSGLLTEAKIDHAVTGPAGAARVAPFITTIAVTDIWITETVALADAAQAVGAEIVGEGHNILLKQAAGDTPLVFHITVEQISTVNPFRLYFDLRQDPRRGREQADRLREEVIGF</sequence>
<proteinExistence type="predicted"/>
<dbReference type="OrthoDB" id="4752005at2"/>
<comment type="caution">
    <text evidence="1">The sequence shown here is derived from an EMBL/GenBank/DDBJ whole genome shotgun (WGS) entry which is preliminary data.</text>
</comment>
<dbReference type="InterPro" id="IPR011335">
    <property type="entry name" value="Restrct_endonuc-II-like"/>
</dbReference>
<dbReference type="EMBL" id="LZKJ01000061">
    <property type="protein sequence ID" value="OBI49592.1"/>
    <property type="molecule type" value="Genomic_DNA"/>
</dbReference>
<evidence type="ECO:0000313" key="1">
    <source>
        <dbReference type="EMBL" id="OBI49592.1"/>
    </source>
</evidence>
<dbReference type="Proteomes" id="UP000093592">
    <property type="component" value="Unassembled WGS sequence"/>
</dbReference>
<protein>
    <submittedName>
        <fullName evidence="1">Uncharacterized protein</fullName>
    </submittedName>
</protein>
<organism evidence="1 2">
    <name type="scientific">Mycobacterium kyorinense</name>
    <dbReference type="NCBI Taxonomy" id="487514"/>
    <lineage>
        <taxon>Bacteria</taxon>
        <taxon>Bacillati</taxon>
        <taxon>Actinomycetota</taxon>
        <taxon>Actinomycetes</taxon>
        <taxon>Mycobacteriales</taxon>
        <taxon>Mycobacteriaceae</taxon>
        <taxon>Mycobacterium</taxon>
    </lineage>
</organism>
<dbReference type="RefSeq" id="WP_065013657.1">
    <property type="nucleotide sequence ID" value="NZ_LZKJ01000061.1"/>
</dbReference>
<name>A0A1A2ZJE3_9MYCO</name>
<gene>
    <name evidence="1" type="ORF">A5707_16620</name>
</gene>
<accession>A0A1A2ZJE3</accession>
<evidence type="ECO:0000313" key="2">
    <source>
        <dbReference type="Proteomes" id="UP000093592"/>
    </source>
</evidence>
<reference evidence="2" key="1">
    <citation type="submission" date="2016-06" db="EMBL/GenBank/DDBJ databases">
        <authorList>
            <person name="Sutton G."/>
            <person name="Brinkac L."/>
            <person name="Sanka R."/>
            <person name="Adams M."/>
            <person name="Lau E."/>
            <person name="Sam S."/>
            <person name="Sreng N."/>
            <person name="Him V."/>
            <person name="Kerleguer A."/>
            <person name="Cheng S."/>
        </authorList>
    </citation>
    <scope>NUCLEOTIDE SEQUENCE [LARGE SCALE GENOMIC DNA]</scope>
    <source>
        <strain evidence="2">E861</strain>
    </source>
</reference>
<dbReference type="AlphaFoldDB" id="A0A1A2ZJE3"/>